<dbReference type="SUPFAM" id="SSF52151">
    <property type="entry name" value="FabD/lysophospholipase-like"/>
    <property type="match status" value="1"/>
</dbReference>
<feature type="domain" description="Carrier" evidence="8">
    <location>
        <begin position="1998"/>
        <end position="2075"/>
    </location>
</feature>
<dbReference type="Gene3D" id="3.40.50.150">
    <property type="entry name" value="Vaccinia Virus protein VP39"/>
    <property type="match status" value="1"/>
</dbReference>
<dbReference type="SMART" id="SM00827">
    <property type="entry name" value="PKS_AT"/>
    <property type="match status" value="1"/>
</dbReference>
<dbReference type="InterPro" id="IPR013217">
    <property type="entry name" value="Methyltransf_12"/>
</dbReference>
<dbReference type="Pfam" id="PF00698">
    <property type="entry name" value="Acyl_transf_1"/>
    <property type="match status" value="1"/>
</dbReference>
<evidence type="ECO:0000256" key="4">
    <source>
        <dbReference type="ARBA" id="ARBA00022857"/>
    </source>
</evidence>
<dbReference type="Gene3D" id="3.90.180.10">
    <property type="entry name" value="Medium-chain alcohol dehydrogenases, catalytic domain"/>
    <property type="match status" value="1"/>
</dbReference>
<dbReference type="Pfam" id="PF08659">
    <property type="entry name" value="KR"/>
    <property type="match status" value="1"/>
</dbReference>
<feature type="active site" description="Proton acceptor; for dehydratase activity" evidence="7">
    <location>
        <position position="528"/>
    </location>
</feature>
<evidence type="ECO:0000256" key="1">
    <source>
        <dbReference type="ARBA" id="ARBA00022450"/>
    </source>
</evidence>
<dbReference type="Gene3D" id="3.40.366.10">
    <property type="entry name" value="Malonyl-Coenzyme A Acyl Carrier Protein, domain 2"/>
    <property type="match status" value="1"/>
</dbReference>
<dbReference type="InterPro" id="IPR036736">
    <property type="entry name" value="ACP-like_sf"/>
</dbReference>
<evidence type="ECO:0000256" key="5">
    <source>
        <dbReference type="ARBA" id="ARBA00023268"/>
    </source>
</evidence>
<feature type="region of interest" description="C-terminal hotdog fold" evidence="7">
    <location>
        <begin position="647"/>
        <end position="805"/>
    </location>
</feature>
<feature type="domain" description="PKS/mFAS DH" evidence="9">
    <location>
        <begin position="496"/>
        <end position="805"/>
    </location>
</feature>
<dbReference type="InterPro" id="IPR042104">
    <property type="entry name" value="PKS_dehydratase_sf"/>
</dbReference>
<keyword evidence="2" id="KW-0597">Phosphoprotein</keyword>
<accession>A0AA43QGN2</accession>
<evidence type="ECO:0000256" key="6">
    <source>
        <dbReference type="ARBA" id="ARBA00023315"/>
    </source>
</evidence>
<dbReference type="SUPFAM" id="SSF53335">
    <property type="entry name" value="S-adenosyl-L-methionine-dependent methyltransferases"/>
    <property type="match status" value="1"/>
</dbReference>
<dbReference type="Pfam" id="PF08240">
    <property type="entry name" value="ADH_N"/>
    <property type="match status" value="1"/>
</dbReference>
<dbReference type="GO" id="GO:0006633">
    <property type="term" value="P:fatty acid biosynthetic process"/>
    <property type="evidence" value="ECO:0007669"/>
    <property type="project" value="TreeGrafter"/>
</dbReference>
<dbReference type="GO" id="GO:0016491">
    <property type="term" value="F:oxidoreductase activity"/>
    <property type="evidence" value="ECO:0007669"/>
    <property type="project" value="InterPro"/>
</dbReference>
<name>A0AA43QGN2_9LECA</name>
<dbReference type="InterPro" id="IPR020806">
    <property type="entry name" value="PKS_PP-bd"/>
</dbReference>
<dbReference type="Pfam" id="PF21089">
    <property type="entry name" value="PKS_DH_N"/>
    <property type="match status" value="1"/>
</dbReference>
<dbReference type="Pfam" id="PF08242">
    <property type="entry name" value="Methyltransf_12"/>
    <property type="match status" value="1"/>
</dbReference>
<comment type="caution">
    <text evidence="10">The sequence shown here is derived from an EMBL/GenBank/DDBJ whole genome shotgun (WGS) entry which is preliminary data.</text>
</comment>
<keyword evidence="6" id="KW-0012">Acyltransferase</keyword>
<dbReference type="InterPro" id="IPR020843">
    <property type="entry name" value="ER"/>
</dbReference>
<dbReference type="InterPro" id="IPR013968">
    <property type="entry name" value="PKS_KR"/>
</dbReference>
<dbReference type="PROSITE" id="PS50075">
    <property type="entry name" value="CARRIER"/>
    <property type="match status" value="1"/>
</dbReference>
<evidence type="ECO:0000259" key="9">
    <source>
        <dbReference type="PROSITE" id="PS52019"/>
    </source>
</evidence>
<dbReference type="InterPro" id="IPR001227">
    <property type="entry name" value="Ac_transferase_dom_sf"/>
</dbReference>
<dbReference type="Proteomes" id="UP001161017">
    <property type="component" value="Unassembled WGS sequence"/>
</dbReference>
<dbReference type="InterPro" id="IPR049552">
    <property type="entry name" value="PKS_DH_N"/>
</dbReference>
<dbReference type="PROSITE" id="PS52019">
    <property type="entry name" value="PKS_MFAS_DH"/>
    <property type="match status" value="1"/>
</dbReference>
<dbReference type="InterPro" id="IPR013154">
    <property type="entry name" value="ADH-like_N"/>
</dbReference>
<dbReference type="InterPro" id="IPR056501">
    <property type="entry name" value="NAD-bd_HRPKS_sdrA"/>
</dbReference>
<evidence type="ECO:0000256" key="7">
    <source>
        <dbReference type="PROSITE-ProRule" id="PRU01363"/>
    </source>
</evidence>
<dbReference type="GO" id="GO:0031177">
    <property type="term" value="F:phosphopantetheine binding"/>
    <property type="evidence" value="ECO:0007669"/>
    <property type="project" value="InterPro"/>
</dbReference>
<evidence type="ECO:0000256" key="3">
    <source>
        <dbReference type="ARBA" id="ARBA00022679"/>
    </source>
</evidence>
<dbReference type="GO" id="GO:0044550">
    <property type="term" value="P:secondary metabolite biosynthetic process"/>
    <property type="evidence" value="ECO:0007669"/>
    <property type="project" value="TreeGrafter"/>
</dbReference>
<dbReference type="GO" id="GO:1901336">
    <property type="term" value="P:lactone biosynthetic process"/>
    <property type="evidence" value="ECO:0007669"/>
    <property type="project" value="UniProtKB-ARBA"/>
</dbReference>
<evidence type="ECO:0000313" key="10">
    <source>
        <dbReference type="EMBL" id="MDI1486177.1"/>
    </source>
</evidence>
<evidence type="ECO:0008006" key="12">
    <source>
        <dbReference type="Google" id="ProtNLM"/>
    </source>
</evidence>
<dbReference type="InterPro" id="IPR009081">
    <property type="entry name" value="PP-bd_ACP"/>
</dbReference>
<dbReference type="SUPFAM" id="SSF55048">
    <property type="entry name" value="Probable ACP-binding domain of malonyl-CoA ACP transacylase"/>
    <property type="match status" value="1"/>
</dbReference>
<dbReference type="SUPFAM" id="SSF51735">
    <property type="entry name" value="NAD(P)-binding Rossmann-fold domains"/>
    <property type="match status" value="2"/>
</dbReference>
<dbReference type="SUPFAM" id="SSF47336">
    <property type="entry name" value="ACP-like"/>
    <property type="match status" value="1"/>
</dbReference>
<dbReference type="Gene3D" id="3.10.129.110">
    <property type="entry name" value="Polyketide synthase dehydratase"/>
    <property type="match status" value="1"/>
</dbReference>
<evidence type="ECO:0000259" key="8">
    <source>
        <dbReference type="PROSITE" id="PS50075"/>
    </source>
</evidence>
<keyword evidence="11" id="KW-1185">Reference proteome</keyword>
<dbReference type="Pfam" id="PF13602">
    <property type="entry name" value="ADH_zinc_N_2"/>
    <property type="match status" value="1"/>
</dbReference>
<dbReference type="InterPro" id="IPR050091">
    <property type="entry name" value="PKS_NRPS_Biosynth_Enz"/>
</dbReference>
<keyword evidence="3" id="KW-0808">Transferase</keyword>
<dbReference type="SMART" id="SM00826">
    <property type="entry name" value="PKS_DH"/>
    <property type="match status" value="1"/>
</dbReference>
<dbReference type="Pfam" id="PF23114">
    <property type="entry name" value="NAD-bd_HRPKS_sdrA"/>
    <property type="match status" value="1"/>
</dbReference>
<dbReference type="CDD" id="cd05195">
    <property type="entry name" value="enoyl_red"/>
    <property type="match status" value="1"/>
</dbReference>
<dbReference type="Gene3D" id="3.30.70.3290">
    <property type="match status" value="1"/>
</dbReference>
<dbReference type="InterPro" id="IPR049551">
    <property type="entry name" value="PKS_DH_C"/>
</dbReference>
<dbReference type="Gene3D" id="1.10.1200.10">
    <property type="entry name" value="ACP-like"/>
    <property type="match status" value="1"/>
</dbReference>
<dbReference type="InterPro" id="IPR029063">
    <property type="entry name" value="SAM-dependent_MTases_sf"/>
</dbReference>
<dbReference type="Gene3D" id="3.40.50.720">
    <property type="entry name" value="NAD(P)-binding Rossmann-like Domain"/>
    <property type="match status" value="2"/>
</dbReference>
<dbReference type="SMART" id="SM00823">
    <property type="entry name" value="PKS_PP"/>
    <property type="match status" value="1"/>
</dbReference>
<feature type="region of interest" description="N-terminal hotdog fold" evidence="7">
    <location>
        <begin position="496"/>
        <end position="631"/>
    </location>
</feature>
<dbReference type="InterPro" id="IPR049900">
    <property type="entry name" value="PKS_mFAS_DH"/>
</dbReference>
<dbReference type="InterPro" id="IPR016036">
    <property type="entry name" value="Malonyl_transacylase_ACP-bd"/>
</dbReference>
<keyword evidence="1" id="KW-0596">Phosphopantetheine</keyword>
<dbReference type="PANTHER" id="PTHR43775">
    <property type="entry name" value="FATTY ACID SYNTHASE"/>
    <property type="match status" value="1"/>
</dbReference>
<dbReference type="InterPro" id="IPR016035">
    <property type="entry name" value="Acyl_Trfase/lysoPLipase"/>
</dbReference>
<dbReference type="InterPro" id="IPR036291">
    <property type="entry name" value="NAD(P)-bd_dom_sf"/>
</dbReference>
<reference evidence="10" key="1">
    <citation type="journal article" date="2023" name="Genome Biol. Evol.">
        <title>First Whole Genome Sequence and Flow Cytometry Genome Size Data for the Lichen-Forming Fungus Ramalina farinacea (Ascomycota).</title>
        <authorList>
            <person name="Llewellyn T."/>
            <person name="Mian S."/>
            <person name="Hill R."/>
            <person name="Leitch I.J."/>
            <person name="Gaya E."/>
        </authorList>
    </citation>
    <scope>NUCLEOTIDE SEQUENCE</scope>
    <source>
        <strain evidence="10">LIQ254RAFAR</strain>
    </source>
</reference>
<dbReference type="GO" id="GO:0004312">
    <property type="term" value="F:fatty acid synthase activity"/>
    <property type="evidence" value="ECO:0007669"/>
    <property type="project" value="TreeGrafter"/>
</dbReference>
<protein>
    <recommendedName>
        <fullName evidence="12">Carrier domain-containing protein</fullName>
    </recommendedName>
</protein>
<dbReference type="SMART" id="SM00829">
    <property type="entry name" value="PKS_ER"/>
    <property type="match status" value="1"/>
</dbReference>
<evidence type="ECO:0000313" key="11">
    <source>
        <dbReference type="Proteomes" id="UP001161017"/>
    </source>
</evidence>
<dbReference type="CDD" id="cd02440">
    <property type="entry name" value="AdoMet_MTases"/>
    <property type="match status" value="1"/>
</dbReference>
<dbReference type="EMBL" id="JAPUFD010000003">
    <property type="protein sequence ID" value="MDI1486177.1"/>
    <property type="molecule type" value="Genomic_DNA"/>
</dbReference>
<evidence type="ECO:0000256" key="2">
    <source>
        <dbReference type="ARBA" id="ARBA00022553"/>
    </source>
</evidence>
<dbReference type="Pfam" id="PF00550">
    <property type="entry name" value="PP-binding"/>
    <property type="match status" value="1"/>
</dbReference>
<keyword evidence="5" id="KW-0511">Multifunctional enzyme</keyword>
<sequence>MAECALYQQRICELIKPEAGLGKSRRLIVLSANNEASLKAQAKSLAHYLKHRPEVLYRSIFSSLALTLQRRSLFQWRIVISATSQAGTFEDLDEKDVVPVRSTREPRIGFIFTGQGAQWNAMGLELMHTYPVYAESLLRADEILASHGWGWSLIEELSKSKESSLLRNAYMAQPSCTAVQMALVNLLRSWNVNPTGVVGHSSGEIAAAYASGAIAFETGMLLAYHRGTAATKLHKDFPAVKGAMLAIGGPQADVDAFLKTQGAQNTVKACMNSPASVTISGDEWEIDELDKAAKEKSLFSRKLQTDVAYHSHHMLLVADHYRDCIGEITSRDLSDVDFHSSLLGRKLTKTDSLGTEYWVKNLTSPVLFSDALSSLCSLASGPDKHLDIVIEIGPHCALKGPIRDTLSTRSSTLNKPEYLPSLVRFEDSVATMLQTAARLITRGSRLDLPAINFPTQDPRQPTILTDLETYAWDHSKTHWYESRIAQGYRLRQGVRNDILGVPAAESNDLEPHWRNVIRIEDLPWLEQHKVQANIVYPMSGFVCMAVEAIKSRAESRGRSIGRYVMREIHTSRPLIIPAETPVETMVILRPYNESATVSSDKWDEFRILSWTADQGWSEHCRGLAAVEPKSPRPHKNNLVAGIHDNCTSKVQPSGIYDMLSRMEITYGPLFMGIDNVIAGPQHAMGSFKMPDTAAAMPYNFETPTVIHPVTLDMCFQFIWPTVNGTSLDLKALYVPSSIKSITISEQVRNVPGARLRVHGRQVETPMPSKRLAASLYVDDEDQRGPEFAIEIEGLTLSRISDEQTSQRSSRLAYKLDWRPDIGFMDTQHFQKIHNLSEPSTEMLAEPLILEQASLIFFRRALAQVAEEQIREMQPHHQKLYHWIKHVCGLGKDSSILLQSQEGFPSDDDCLEQASQLCGSRGALTCLMGSNIPAILQGDVDPLSLLLRDDLLKEYYSSQDSINRCYHHACQYVDLIAHQNPALKVLEIGAGTGGTTLPILETLGGQDGKKPRFLRYDYTDISAGFFEAAKERFKPWSSFLRYRLLDIEKEPADQGFGMKEYDMIIAANVLHATSLLVRTMGNVQKLLKPGGKLVLIEETVPALRRFPFATLPGWWLSEEDDRRNGPTISEPQWDAVLNDAGFSGLDICLQDYPGDPAHSGSSILSTAHMAEQPEHTGDIVLVTGKEPSMLPVTELEASLQKITNQPLIKRSIQEAVLLDLDQTTFIFLDDTQSPILTTISDYQLEQIKRLCLAQGVLWVSSDAMMTPKGPDSAVISGLARSLRSENTATKFAVLRYGEGCTNLADIVGQVYRRVSCNDTASEELDFEYMERDGLLCVPRLYEDDKGEDIVVKHGRLPTPEPQPFLQPDRALTLNHDGSGMLSGLYFEDQTTMALPIDKDNIRIEVKAMGVNFKDVMVTLGQVEGFLGHDCSGIVSEVGTGVNKLCVGDRVCALARDTFSTILECNALMANKVPDGMSFSDAASIPAVFCTAYYSLITVAKLQRGESVLIHAAAGGVGQASIMIAQMIGAEIYATVGHETKKEHLIAVYGLRSDRMFSSRSPDFGQQVREATNQKGIDVVLNSLGGELLSVSWESVAKFGRFIEIGRRDIDRNSRLDMAAFSRSATFASVDLEMLRHEKPRLMESVLADVMSLFRCGGLRKVSPVTVFSIETLESALQGLQSGKVIGKAVVEPLPGQKVKAMPRITRHPLIRSDATYLITGGLGGLGRSLTRWLAQQGARSIVLLSRSGPTSGNAKIVREEVSSADITIRILQCDVGDSDQVRDAIAACSQSLPPIRGVIHGAMVLHDKLFEQINIAEYKGIMRPKVQGAWNLHHALPQTEMDFFVMLSSAAGLFGTRGQAVYAGTSTFLGAFAGWRQAQGLPASTIHLSAVGEVGYVAERADRQAAISSTYGDKMLTEPEFLAFLRAAIENQHSRPEIYTCPELGAASSGAAQPYWASDAKFAHLRRAALVDQEGEPAVADQALQPLAQALKSAESLEEANEAISGRLKTKLCSLLMVQEEDLDPTKPIVTYGLDSLVAVEFRNWIAKEVGARVQLMDLMTSKTWGAMVVLIALRSNLVDHKRFEQVNGGG</sequence>
<dbReference type="Pfam" id="PF14765">
    <property type="entry name" value="PS-DH"/>
    <property type="match status" value="1"/>
</dbReference>
<dbReference type="InterPro" id="IPR014043">
    <property type="entry name" value="Acyl_transferase_dom"/>
</dbReference>
<dbReference type="InterPro" id="IPR057326">
    <property type="entry name" value="KR_dom"/>
</dbReference>
<dbReference type="SUPFAM" id="SSF50129">
    <property type="entry name" value="GroES-like"/>
    <property type="match status" value="1"/>
</dbReference>
<dbReference type="InterPro" id="IPR020807">
    <property type="entry name" value="PKS_DH"/>
</dbReference>
<dbReference type="PANTHER" id="PTHR43775:SF13">
    <property type="entry name" value="POLYKETIDE SYNTHASE 1"/>
    <property type="match status" value="1"/>
</dbReference>
<keyword evidence="4" id="KW-0521">NADP</keyword>
<proteinExistence type="predicted"/>
<dbReference type="InterPro" id="IPR011032">
    <property type="entry name" value="GroES-like_sf"/>
</dbReference>
<organism evidence="10 11">
    <name type="scientific">Ramalina farinacea</name>
    <dbReference type="NCBI Taxonomy" id="258253"/>
    <lineage>
        <taxon>Eukaryota</taxon>
        <taxon>Fungi</taxon>
        <taxon>Dikarya</taxon>
        <taxon>Ascomycota</taxon>
        <taxon>Pezizomycotina</taxon>
        <taxon>Lecanoromycetes</taxon>
        <taxon>OSLEUM clade</taxon>
        <taxon>Lecanoromycetidae</taxon>
        <taxon>Lecanorales</taxon>
        <taxon>Lecanorineae</taxon>
        <taxon>Ramalinaceae</taxon>
        <taxon>Ramalina</taxon>
    </lineage>
</organism>
<dbReference type="FunFam" id="3.40.50.720:FF:000209">
    <property type="entry name" value="Polyketide synthase Pks12"/>
    <property type="match status" value="1"/>
</dbReference>
<dbReference type="SMART" id="SM00822">
    <property type="entry name" value="PKS_KR"/>
    <property type="match status" value="1"/>
</dbReference>
<feature type="active site" description="Proton donor; for dehydratase activity" evidence="7">
    <location>
        <position position="712"/>
    </location>
</feature>
<gene>
    <name evidence="10" type="ORF">OHK93_005403</name>
</gene>